<dbReference type="AlphaFoldDB" id="A0A4R9AWU8"/>
<dbReference type="PANTHER" id="PTHR43443:SF1">
    <property type="entry name" value="3-HEXULOSE-6-PHOSPHATE ISOMERASE"/>
    <property type="match status" value="1"/>
</dbReference>
<accession>A0A4R9AWU8</accession>
<organism evidence="3 4">
    <name type="scientific">Cryobacterium gelidum</name>
    <dbReference type="NCBI Taxonomy" id="1259164"/>
    <lineage>
        <taxon>Bacteria</taxon>
        <taxon>Bacillati</taxon>
        <taxon>Actinomycetota</taxon>
        <taxon>Actinomycetes</taxon>
        <taxon>Micrococcales</taxon>
        <taxon>Microbacteriaceae</taxon>
        <taxon>Cryobacterium</taxon>
    </lineage>
</organism>
<keyword evidence="3" id="KW-0413">Isomerase</keyword>
<dbReference type="InterPro" id="IPR017552">
    <property type="entry name" value="PHI/rmpB"/>
</dbReference>
<reference evidence="3 4" key="1">
    <citation type="submission" date="2019-03" db="EMBL/GenBank/DDBJ databases">
        <title>Genomics of glacier-inhabiting Cryobacterium strains.</title>
        <authorList>
            <person name="Liu Q."/>
            <person name="Xin Y.-H."/>
        </authorList>
    </citation>
    <scope>NUCLEOTIDE SEQUENCE [LARGE SCALE GENOMIC DNA]</scope>
    <source>
        <strain evidence="3 4">Hz16</strain>
    </source>
</reference>
<dbReference type="EMBL" id="SOHL01000015">
    <property type="protein sequence ID" value="TFD70735.1"/>
    <property type="molecule type" value="Genomic_DNA"/>
</dbReference>
<feature type="domain" description="SIS" evidence="2">
    <location>
        <begin position="42"/>
        <end position="184"/>
    </location>
</feature>
<evidence type="ECO:0000259" key="2">
    <source>
        <dbReference type="PROSITE" id="PS51464"/>
    </source>
</evidence>
<dbReference type="GO" id="GO:1901135">
    <property type="term" value="P:carbohydrate derivative metabolic process"/>
    <property type="evidence" value="ECO:0007669"/>
    <property type="project" value="InterPro"/>
</dbReference>
<evidence type="ECO:0000313" key="3">
    <source>
        <dbReference type="EMBL" id="TFD70735.1"/>
    </source>
</evidence>
<dbReference type="RefSeq" id="WP_134551554.1">
    <property type="nucleotide sequence ID" value="NZ_SOHL01000015.1"/>
</dbReference>
<sequence>MNETTTTQTRLAVADAIGIITAENGRVVDALRAASDSSLDDAGALLASAPRVFVLGAGRSGLALKMTAMRLMHLGLDVHVVGEVTSPAITAGDVLLVASGSGTTGAIVRAAETAHGVGASILALTTAPESPLGRLAAVTVVIPAAAKQDHAGQVSAQYSGGLFEQSVLLVGDAIFHALWQASGATAEQLWPRHANLE</sequence>
<evidence type="ECO:0000256" key="1">
    <source>
        <dbReference type="ARBA" id="ARBA00009235"/>
    </source>
</evidence>
<gene>
    <name evidence="3" type="primary">hxlB</name>
    <name evidence="3" type="ORF">E3T50_09150</name>
</gene>
<dbReference type="Gene3D" id="3.40.50.10490">
    <property type="entry name" value="Glucose-6-phosphate isomerase like protein, domain 1"/>
    <property type="match status" value="1"/>
</dbReference>
<evidence type="ECO:0000313" key="4">
    <source>
        <dbReference type="Proteomes" id="UP000297983"/>
    </source>
</evidence>
<dbReference type="PROSITE" id="PS51464">
    <property type="entry name" value="SIS"/>
    <property type="match status" value="1"/>
</dbReference>
<dbReference type="Pfam" id="PF01380">
    <property type="entry name" value="SIS"/>
    <property type="match status" value="1"/>
</dbReference>
<dbReference type="Proteomes" id="UP000297983">
    <property type="component" value="Unassembled WGS sequence"/>
</dbReference>
<dbReference type="SUPFAM" id="SSF53697">
    <property type="entry name" value="SIS domain"/>
    <property type="match status" value="1"/>
</dbReference>
<dbReference type="InterPro" id="IPR046348">
    <property type="entry name" value="SIS_dom_sf"/>
</dbReference>
<dbReference type="NCBIfam" id="TIGR03127">
    <property type="entry name" value="RuMP_HxlB"/>
    <property type="match status" value="1"/>
</dbReference>
<keyword evidence="4" id="KW-1185">Reference proteome</keyword>
<dbReference type="PANTHER" id="PTHR43443">
    <property type="entry name" value="3-HEXULOSE-6-PHOSPHATE ISOMERASE"/>
    <property type="match status" value="1"/>
</dbReference>
<dbReference type="CDD" id="cd05005">
    <property type="entry name" value="SIS_PHI"/>
    <property type="match status" value="1"/>
</dbReference>
<protein>
    <submittedName>
        <fullName evidence="3">6-phospho-3-hexuloisomerase</fullName>
    </submittedName>
</protein>
<dbReference type="InterPro" id="IPR001347">
    <property type="entry name" value="SIS_dom"/>
</dbReference>
<comment type="caution">
    <text evidence="3">The sequence shown here is derived from an EMBL/GenBank/DDBJ whole genome shotgun (WGS) entry which is preliminary data.</text>
</comment>
<dbReference type="GO" id="GO:0016853">
    <property type="term" value="F:isomerase activity"/>
    <property type="evidence" value="ECO:0007669"/>
    <property type="project" value="UniProtKB-KW"/>
</dbReference>
<dbReference type="GO" id="GO:0097367">
    <property type="term" value="F:carbohydrate derivative binding"/>
    <property type="evidence" value="ECO:0007669"/>
    <property type="project" value="InterPro"/>
</dbReference>
<proteinExistence type="inferred from homology"/>
<comment type="similarity">
    <text evidence="1">Belongs to the SIS family. PHI subfamily.</text>
</comment>
<name>A0A4R9AWU8_9MICO</name>